<comment type="caution">
    <text evidence="13">The sequence shown here is derived from an EMBL/GenBank/DDBJ whole genome shotgun (WGS) entry which is preliminary data.</text>
</comment>
<evidence type="ECO:0000256" key="8">
    <source>
        <dbReference type="ARBA" id="ARBA00023136"/>
    </source>
</evidence>
<evidence type="ECO:0000256" key="7">
    <source>
        <dbReference type="ARBA" id="ARBA00023098"/>
    </source>
</evidence>
<comment type="similarity">
    <text evidence="11">Belongs to the phospholipase D family. Cardiolipin synthase subfamily. ClsA sub-subfamily.</text>
</comment>
<evidence type="ECO:0000256" key="2">
    <source>
        <dbReference type="ARBA" id="ARBA00022516"/>
    </source>
</evidence>
<dbReference type="InterPro" id="IPR025202">
    <property type="entry name" value="PLD-like_dom"/>
</dbReference>
<feature type="active site" evidence="11">
    <location>
        <position position="417"/>
    </location>
</feature>
<evidence type="ECO:0000256" key="4">
    <source>
        <dbReference type="ARBA" id="ARBA00022692"/>
    </source>
</evidence>
<keyword evidence="8 11" id="KW-0472">Membrane</keyword>
<keyword evidence="6 11" id="KW-1133">Transmembrane helix</keyword>
<dbReference type="Pfam" id="PF13091">
    <property type="entry name" value="PLDc_2"/>
    <property type="match status" value="2"/>
</dbReference>
<keyword evidence="7 11" id="KW-0443">Lipid metabolism</keyword>
<keyword evidence="4 11" id="KW-0812">Transmembrane</keyword>
<feature type="active site" evidence="11">
    <location>
        <position position="412"/>
    </location>
</feature>
<keyword evidence="9 11" id="KW-0594">Phospholipid biosynthesis</keyword>
<dbReference type="AlphaFoldDB" id="A0A418YBD8"/>
<feature type="active site" evidence="11">
    <location>
        <position position="232"/>
    </location>
</feature>
<evidence type="ECO:0000259" key="12">
    <source>
        <dbReference type="PROSITE" id="PS50035"/>
    </source>
</evidence>
<organism evidence="13 14">
    <name type="scientific">Motilimonas pumila</name>
    <dbReference type="NCBI Taxonomy" id="2303987"/>
    <lineage>
        <taxon>Bacteria</taxon>
        <taxon>Pseudomonadati</taxon>
        <taxon>Pseudomonadota</taxon>
        <taxon>Gammaproteobacteria</taxon>
        <taxon>Alteromonadales</taxon>
        <taxon>Alteromonadales genera incertae sedis</taxon>
        <taxon>Motilimonas</taxon>
    </lineage>
</organism>
<evidence type="ECO:0000256" key="10">
    <source>
        <dbReference type="ARBA" id="ARBA00023264"/>
    </source>
</evidence>
<dbReference type="SMART" id="SM00155">
    <property type="entry name" value="PLDc"/>
    <property type="match status" value="2"/>
</dbReference>
<evidence type="ECO:0000256" key="1">
    <source>
        <dbReference type="ARBA" id="ARBA00022475"/>
    </source>
</evidence>
<dbReference type="PANTHER" id="PTHR21248">
    <property type="entry name" value="CARDIOLIPIN SYNTHASE"/>
    <property type="match status" value="1"/>
</dbReference>
<feature type="transmembrane region" description="Helical" evidence="11">
    <location>
        <begin position="48"/>
        <end position="66"/>
    </location>
</feature>
<dbReference type="InterPro" id="IPR022924">
    <property type="entry name" value="Cardiolipin_synthase"/>
</dbReference>
<dbReference type="PROSITE" id="PS50035">
    <property type="entry name" value="PLD"/>
    <property type="match status" value="2"/>
</dbReference>
<dbReference type="SUPFAM" id="SSF56024">
    <property type="entry name" value="Phospholipase D/nuclease"/>
    <property type="match status" value="2"/>
</dbReference>
<keyword evidence="1 11" id="KW-1003">Cell membrane</keyword>
<evidence type="ECO:0000313" key="13">
    <source>
        <dbReference type="EMBL" id="RJG40257.1"/>
    </source>
</evidence>
<gene>
    <name evidence="13" type="primary">cls</name>
    <name evidence="11" type="synonym">clsA</name>
    <name evidence="13" type="ORF">D1Z90_16565</name>
</gene>
<dbReference type="PANTHER" id="PTHR21248:SF22">
    <property type="entry name" value="PHOSPHOLIPASE D"/>
    <property type="match status" value="1"/>
</dbReference>
<feature type="active site" evidence="11">
    <location>
        <position position="410"/>
    </location>
</feature>
<dbReference type="Proteomes" id="UP000283255">
    <property type="component" value="Unassembled WGS sequence"/>
</dbReference>
<evidence type="ECO:0000256" key="5">
    <source>
        <dbReference type="ARBA" id="ARBA00022737"/>
    </source>
</evidence>
<feature type="active site" evidence="11">
    <location>
        <position position="234"/>
    </location>
</feature>
<dbReference type="GO" id="GO:0005886">
    <property type="term" value="C:plasma membrane"/>
    <property type="evidence" value="ECO:0007669"/>
    <property type="project" value="UniProtKB-SubCell"/>
</dbReference>
<feature type="active site" evidence="11">
    <location>
        <position position="239"/>
    </location>
</feature>
<keyword evidence="10 11" id="KW-1208">Phospholipid metabolism</keyword>
<evidence type="ECO:0000256" key="9">
    <source>
        <dbReference type="ARBA" id="ARBA00023209"/>
    </source>
</evidence>
<keyword evidence="3 11" id="KW-0808">Transferase</keyword>
<comment type="subcellular location">
    <subcellularLocation>
        <location evidence="11">Cell membrane</location>
        <topology evidence="11">Multi-pass membrane protein</topology>
    </subcellularLocation>
</comment>
<dbReference type="CDD" id="cd09152">
    <property type="entry name" value="PLDc_EcCLS_like_1"/>
    <property type="match status" value="1"/>
</dbReference>
<keyword evidence="2 11" id="KW-0444">Lipid biosynthesis</keyword>
<reference evidence="13 14" key="2">
    <citation type="submission" date="2019-01" db="EMBL/GenBank/DDBJ databases">
        <title>Motilimonas pumilus sp. nov., isolated from the gut of sea cucumber (Apostichopus japonicus).</title>
        <authorList>
            <person name="Wang F.-Q."/>
            <person name="Ren L.-H."/>
            <person name="Lin Y.-W."/>
            <person name="Sun G.-H."/>
            <person name="Du Z.-J."/>
            <person name="Zhao J.-X."/>
            <person name="Liu X.-J."/>
            <person name="Liu L.-J."/>
        </authorList>
    </citation>
    <scope>NUCLEOTIDE SEQUENCE [LARGE SCALE GENOMIC DNA]</scope>
    <source>
        <strain evidence="13 14">PLHSC7-2</strain>
    </source>
</reference>
<keyword evidence="14" id="KW-1185">Reference proteome</keyword>
<dbReference type="NCBIfam" id="TIGR04265">
    <property type="entry name" value="bac_cardiolipin"/>
    <property type="match status" value="1"/>
</dbReference>
<evidence type="ECO:0000256" key="11">
    <source>
        <dbReference type="HAMAP-Rule" id="MF_00190"/>
    </source>
</evidence>
<protein>
    <recommendedName>
        <fullName evidence="11">Cardiolipin synthase A</fullName>
        <shortName evidence="11">CL synthase</shortName>
        <ecNumber evidence="11">2.7.8.-</ecNumber>
    </recommendedName>
</protein>
<dbReference type="GO" id="GO:0008808">
    <property type="term" value="F:cardiolipin synthase activity"/>
    <property type="evidence" value="ECO:0007669"/>
    <property type="project" value="UniProtKB-UniRule"/>
</dbReference>
<dbReference type="RefSeq" id="WP_119911910.1">
    <property type="nucleotide sequence ID" value="NZ_QZCH01000026.1"/>
</dbReference>
<dbReference type="GO" id="GO:0032049">
    <property type="term" value="P:cardiolipin biosynthetic process"/>
    <property type="evidence" value="ECO:0007669"/>
    <property type="project" value="UniProtKB-UniRule"/>
</dbReference>
<evidence type="ECO:0000256" key="6">
    <source>
        <dbReference type="ARBA" id="ARBA00022989"/>
    </source>
</evidence>
<evidence type="ECO:0000256" key="3">
    <source>
        <dbReference type="ARBA" id="ARBA00022679"/>
    </source>
</evidence>
<sequence length="492" mass="55340">MWLDKALFYLQQGDVWGWVIITFHALIVGSVSLRVIMKRREIGISLSWLAIIYAVPFAGVGFYLLFGELNLGRKRAQRATDMFEPFVQTMEDLKQQLCAKTAVISDIAMPMHKLTESLLNIPSLKGNQLTLLDNTDKILTEIIEQLHNAKHSCFLEFYIWHPGGLADLMAQALCDAAERGVQCRVLLDSVGSKAFFKSAWPKKMRASGVQLVEVLPVGAWRMFLQRQDLRMHRKLISIDKTIAYTGSMNLVDPLYFKKEAGVGEWVDIMVRVQGPAVSFIWAVLACDWEMETGERVIKTIPVQPQQVSGMKGNVQLIPSGPFPKGDCIHQILLTSVYAAKHSLVLTTPYFVPDEGLHAALRAAAQRGVKVKVIMPAKNDSLLVKFAASAFYDELMADGVEIHKFTGGLLHTKSIVVDERVALVGTVNLDRRSFWLNFEITMLIDDADFAGAVLNLQMHYLLASNRLDLQQWRQRSVGRRFVENVCYLFSPLL</sequence>
<keyword evidence="5" id="KW-0677">Repeat</keyword>
<dbReference type="EC" id="2.7.8.-" evidence="11"/>
<feature type="domain" description="PLD phosphodiesterase" evidence="12">
    <location>
        <begin position="405"/>
        <end position="432"/>
    </location>
</feature>
<comment type="catalytic activity">
    <reaction evidence="11">
        <text>2 a 1,2-diacyl-sn-glycero-3-phospho-(1'-sn-glycerol) = a cardiolipin + glycerol</text>
        <dbReference type="Rhea" id="RHEA:31451"/>
        <dbReference type="ChEBI" id="CHEBI:17754"/>
        <dbReference type="ChEBI" id="CHEBI:62237"/>
        <dbReference type="ChEBI" id="CHEBI:64716"/>
    </reaction>
</comment>
<dbReference type="EMBL" id="QZCH01000026">
    <property type="protein sequence ID" value="RJG40257.1"/>
    <property type="molecule type" value="Genomic_DNA"/>
</dbReference>
<comment type="function">
    <text evidence="11">Catalyzes the reversible phosphatidyl group transfer from one phosphatidylglycerol molecule to another to form cardiolipin (CL) (diphosphatidylglycerol) and glycerol.</text>
</comment>
<dbReference type="InterPro" id="IPR030840">
    <property type="entry name" value="CL_synthase_A"/>
</dbReference>
<proteinExistence type="inferred from homology"/>
<dbReference type="HAMAP" id="MF_00190">
    <property type="entry name" value="Cardiolipin_synth_ClsA"/>
    <property type="match status" value="1"/>
</dbReference>
<feature type="transmembrane region" description="Helical" evidence="11">
    <location>
        <begin position="15"/>
        <end position="36"/>
    </location>
</feature>
<evidence type="ECO:0000313" key="14">
    <source>
        <dbReference type="Proteomes" id="UP000283255"/>
    </source>
</evidence>
<dbReference type="CDD" id="cd09158">
    <property type="entry name" value="PLDc_EcCLS_like_2"/>
    <property type="match status" value="1"/>
</dbReference>
<accession>A0A418YBD8</accession>
<reference evidence="13 14" key="1">
    <citation type="submission" date="2018-09" db="EMBL/GenBank/DDBJ databases">
        <authorList>
            <person name="Wang F."/>
        </authorList>
    </citation>
    <scope>NUCLEOTIDE SEQUENCE [LARGE SCALE GENOMIC DNA]</scope>
    <source>
        <strain evidence="13 14">PLHSC7-2</strain>
    </source>
</reference>
<dbReference type="Gene3D" id="3.30.870.10">
    <property type="entry name" value="Endonuclease Chain A"/>
    <property type="match status" value="2"/>
</dbReference>
<dbReference type="OrthoDB" id="9814092at2"/>
<dbReference type="InterPro" id="IPR001736">
    <property type="entry name" value="PLipase_D/transphosphatidylase"/>
</dbReference>
<name>A0A418YBD8_9GAMM</name>
<feature type="domain" description="PLD phosphodiesterase" evidence="12">
    <location>
        <begin position="227"/>
        <end position="254"/>
    </location>
</feature>